<dbReference type="InterPro" id="IPR013083">
    <property type="entry name" value="Znf_RING/FYVE/PHD"/>
</dbReference>
<dbReference type="Gene3D" id="3.30.40.10">
    <property type="entry name" value="Zinc/RING finger domain, C3HC4 (zinc finger)"/>
    <property type="match status" value="1"/>
</dbReference>
<name>A0A4Y2QGK5_ARAVE</name>
<gene>
    <name evidence="5" type="ORF">AVEN_207379_1</name>
</gene>
<dbReference type="SUPFAM" id="SSF57850">
    <property type="entry name" value="RING/U-box"/>
    <property type="match status" value="1"/>
</dbReference>
<reference evidence="5 6" key="1">
    <citation type="journal article" date="2019" name="Sci. Rep.">
        <title>Orb-weaving spider Araneus ventricosus genome elucidates the spidroin gene catalogue.</title>
        <authorList>
            <person name="Kono N."/>
            <person name="Nakamura H."/>
            <person name="Ohtoshi R."/>
            <person name="Moran D.A.P."/>
            <person name="Shinohara A."/>
            <person name="Yoshida Y."/>
            <person name="Fujiwara M."/>
            <person name="Mori M."/>
            <person name="Tomita M."/>
            <person name="Arakawa K."/>
        </authorList>
    </citation>
    <scope>NUCLEOTIDE SEQUENCE [LARGE SCALE GENOMIC DNA]</scope>
</reference>
<protein>
    <recommendedName>
        <fullName evidence="4">RING-type domain-containing protein</fullName>
    </recommendedName>
</protein>
<keyword evidence="1 3" id="KW-0863">Zinc-finger</keyword>
<accession>A0A4Y2QGK5</accession>
<dbReference type="SMART" id="SM00184">
    <property type="entry name" value="RING"/>
    <property type="match status" value="2"/>
</dbReference>
<dbReference type="InterPro" id="IPR001841">
    <property type="entry name" value="Znf_RING"/>
</dbReference>
<evidence type="ECO:0000256" key="1">
    <source>
        <dbReference type="ARBA" id="ARBA00022771"/>
    </source>
</evidence>
<dbReference type="OrthoDB" id="8062037at2759"/>
<dbReference type="EMBL" id="BGPR01220852">
    <property type="protein sequence ID" value="GBN62116.1"/>
    <property type="molecule type" value="Genomic_DNA"/>
</dbReference>
<dbReference type="Proteomes" id="UP000499080">
    <property type="component" value="Unassembled WGS sequence"/>
</dbReference>
<dbReference type="AlphaFoldDB" id="A0A4Y2QGK5"/>
<sequence length="125" mass="14068">MASSQDLVVLPEPDDCGYCLCSLLSGRLQLACGHQYHAQCLKSWWTLAGDGSCPVCLYGMKFWQCGRCFLIIAHNEPSYTLQCECIFHRTCIEKQCSQGLKTCTTCNETIEEEDLSNLCNEQMSH</sequence>
<evidence type="ECO:0000313" key="5">
    <source>
        <dbReference type="EMBL" id="GBN62116.1"/>
    </source>
</evidence>
<evidence type="ECO:0000259" key="4">
    <source>
        <dbReference type="PROSITE" id="PS50089"/>
    </source>
</evidence>
<keyword evidence="1 3" id="KW-0479">Metal-binding</keyword>
<dbReference type="Pfam" id="PF13639">
    <property type="entry name" value="zf-RING_2"/>
    <property type="match status" value="1"/>
</dbReference>
<keyword evidence="2" id="KW-0862">Zinc</keyword>
<evidence type="ECO:0000313" key="6">
    <source>
        <dbReference type="Proteomes" id="UP000499080"/>
    </source>
</evidence>
<dbReference type="PROSITE" id="PS50089">
    <property type="entry name" value="ZF_RING_2"/>
    <property type="match status" value="1"/>
</dbReference>
<evidence type="ECO:0000256" key="3">
    <source>
        <dbReference type="PROSITE-ProRule" id="PRU00175"/>
    </source>
</evidence>
<feature type="domain" description="RING-type" evidence="4">
    <location>
        <begin position="16"/>
        <end position="56"/>
    </location>
</feature>
<dbReference type="GO" id="GO:0008270">
    <property type="term" value="F:zinc ion binding"/>
    <property type="evidence" value="ECO:0007669"/>
    <property type="project" value="UniProtKB-KW"/>
</dbReference>
<organism evidence="5 6">
    <name type="scientific">Araneus ventricosus</name>
    <name type="common">Orbweaver spider</name>
    <name type="synonym">Epeira ventricosa</name>
    <dbReference type="NCBI Taxonomy" id="182803"/>
    <lineage>
        <taxon>Eukaryota</taxon>
        <taxon>Metazoa</taxon>
        <taxon>Ecdysozoa</taxon>
        <taxon>Arthropoda</taxon>
        <taxon>Chelicerata</taxon>
        <taxon>Arachnida</taxon>
        <taxon>Araneae</taxon>
        <taxon>Araneomorphae</taxon>
        <taxon>Entelegynae</taxon>
        <taxon>Araneoidea</taxon>
        <taxon>Araneidae</taxon>
        <taxon>Araneus</taxon>
    </lineage>
</organism>
<proteinExistence type="predicted"/>
<keyword evidence="6" id="KW-1185">Reference proteome</keyword>
<comment type="caution">
    <text evidence="5">The sequence shown here is derived from an EMBL/GenBank/DDBJ whole genome shotgun (WGS) entry which is preliminary data.</text>
</comment>
<evidence type="ECO:0000256" key="2">
    <source>
        <dbReference type="ARBA" id="ARBA00022833"/>
    </source>
</evidence>